<proteinExistence type="predicted"/>
<evidence type="ECO:0000313" key="3">
    <source>
        <dbReference type="Proteomes" id="UP000442469"/>
    </source>
</evidence>
<comment type="caution">
    <text evidence="2">The sequence shown here is derived from an EMBL/GenBank/DDBJ whole genome shotgun (WGS) entry which is preliminary data.</text>
</comment>
<dbReference type="InterPro" id="IPR057087">
    <property type="entry name" value="Gp12-like"/>
</dbReference>
<sequence length="158" mass="17972">MIPFKDIRSAIVRNLAKHLELEFIELNGGGDIPTGAFFAYDISDLDDGTTPEIRQVVGQEDRQITGAAFTATFLSYADDKATSIENALRARDWFRTDGYQILKDINVIVSEMTPVENRDIQIGVEWERRQGFDVELRTKSTASMPLEWIEKTNLQRSE</sequence>
<organism evidence="2 3">
    <name type="scientific">Paenibacillus macerans</name>
    <name type="common">Bacillus macerans</name>
    <dbReference type="NCBI Taxonomy" id="44252"/>
    <lineage>
        <taxon>Bacteria</taxon>
        <taxon>Bacillati</taxon>
        <taxon>Bacillota</taxon>
        <taxon>Bacilli</taxon>
        <taxon>Bacillales</taxon>
        <taxon>Paenibacillaceae</taxon>
        <taxon>Paenibacillus</taxon>
    </lineage>
</organism>
<dbReference type="AlphaFoldDB" id="A0A6N8EXE5"/>
<accession>A0A6N8EXE5</accession>
<name>A0A6N8EXE5_PAEMA</name>
<gene>
    <name evidence="2" type="ORF">GNQ08_20575</name>
</gene>
<dbReference type="Pfam" id="PF23961">
    <property type="entry name" value="Phage_tail_terminator_9"/>
    <property type="match status" value="1"/>
</dbReference>
<dbReference type="NCBIfam" id="NF047498">
    <property type="entry name" value="LIC_12616_fam"/>
    <property type="match status" value="1"/>
</dbReference>
<protein>
    <recommendedName>
        <fullName evidence="1">Phage neck terminator protein gp12-like domain-containing protein</fullName>
    </recommendedName>
</protein>
<feature type="domain" description="Phage neck terminator protein gp12-like" evidence="1">
    <location>
        <begin position="10"/>
        <end position="152"/>
    </location>
</feature>
<dbReference type="Proteomes" id="UP000442469">
    <property type="component" value="Unassembled WGS sequence"/>
</dbReference>
<evidence type="ECO:0000313" key="2">
    <source>
        <dbReference type="EMBL" id="MUG24767.1"/>
    </source>
</evidence>
<reference evidence="2 3" key="1">
    <citation type="submission" date="2019-11" db="EMBL/GenBank/DDBJ databases">
        <title>Draft genome sequences of five Paenibacillus species of dairy origin.</title>
        <authorList>
            <person name="Olajide A.M."/>
            <person name="Chen S."/>
            <person name="Lapointe G."/>
        </authorList>
    </citation>
    <scope>NUCLEOTIDE SEQUENCE [LARGE SCALE GENOMIC DNA]</scope>
    <source>
        <strain evidence="2 3">3CT49</strain>
    </source>
</reference>
<dbReference type="EMBL" id="WNZZ01000017">
    <property type="protein sequence ID" value="MUG24767.1"/>
    <property type="molecule type" value="Genomic_DNA"/>
</dbReference>
<dbReference type="RefSeq" id="WP_155620696.1">
    <property type="nucleotide sequence ID" value="NZ_WNZZ01000017.1"/>
</dbReference>
<evidence type="ECO:0000259" key="1">
    <source>
        <dbReference type="Pfam" id="PF23961"/>
    </source>
</evidence>